<evidence type="ECO:0000256" key="1">
    <source>
        <dbReference type="SAM" id="MobiDB-lite"/>
    </source>
</evidence>
<feature type="non-terminal residue" evidence="2">
    <location>
        <position position="1"/>
    </location>
</feature>
<proteinExistence type="predicted"/>
<accession>A0A0B6ZLI5</accession>
<organism evidence="2">
    <name type="scientific">Arion vulgaris</name>
    <dbReference type="NCBI Taxonomy" id="1028688"/>
    <lineage>
        <taxon>Eukaryota</taxon>
        <taxon>Metazoa</taxon>
        <taxon>Spiralia</taxon>
        <taxon>Lophotrochozoa</taxon>
        <taxon>Mollusca</taxon>
        <taxon>Gastropoda</taxon>
        <taxon>Heterobranchia</taxon>
        <taxon>Euthyneura</taxon>
        <taxon>Panpulmonata</taxon>
        <taxon>Eupulmonata</taxon>
        <taxon>Stylommatophora</taxon>
        <taxon>Helicina</taxon>
        <taxon>Arionoidea</taxon>
        <taxon>Arionidae</taxon>
        <taxon>Arion</taxon>
    </lineage>
</organism>
<dbReference type="AlphaFoldDB" id="A0A0B6ZLI5"/>
<sequence length="79" mass="8635">KDINKMIEDKLILLSDTDISVDCEKRVIQQENTTNRSLPTASSSTDQQLSAGSLSTDNLLPAFSTSTLLPISTRHDQVS</sequence>
<evidence type="ECO:0000313" key="2">
    <source>
        <dbReference type="EMBL" id="CEK69474.1"/>
    </source>
</evidence>
<reference evidence="2" key="1">
    <citation type="submission" date="2014-12" db="EMBL/GenBank/DDBJ databases">
        <title>Insight into the proteome of Arion vulgaris.</title>
        <authorList>
            <person name="Aradska J."/>
            <person name="Bulat T."/>
            <person name="Smidak R."/>
            <person name="Sarate P."/>
            <person name="Gangsoo J."/>
            <person name="Sialana F."/>
            <person name="Bilban M."/>
            <person name="Lubec G."/>
        </authorList>
    </citation>
    <scope>NUCLEOTIDE SEQUENCE</scope>
    <source>
        <tissue evidence="2">Skin</tissue>
    </source>
</reference>
<name>A0A0B6ZLI5_9EUPU</name>
<dbReference type="EMBL" id="HACG01022609">
    <property type="protein sequence ID" value="CEK69474.1"/>
    <property type="molecule type" value="Transcribed_RNA"/>
</dbReference>
<feature type="non-terminal residue" evidence="2">
    <location>
        <position position="79"/>
    </location>
</feature>
<feature type="region of interest" description="Disordered" evidence="1">
    <location>
        <begin position="30"/>
        <end position="52"/>
    </location>
</feature>
<protein>
    <submittedName>
        <fullName evidence="2">Uncharacterized protein</fullName>
    </submittedName>
</protein>
<gene>
    <name evidence="2" type="primary">ORF70335</name>
</gene>